<sequence length="162" mass="18201">MQLHTELALFPRFGSKTQPLRYSINGRTIIHAENQFQELPESRGPDWWLAATQNIQRKHTRRTNIEQPPSRATHCVIFSTPARQHAQNTDQSTLTDTQQSEALNVRRKQLSNGHIPMCNLGQASLPRMHGTWQGTPPTVTALGIASTNVSPPPIEYLPSIFS</sequence>
<evidence type="ECO:0000313" key="2">
    <source>
        <dbReference type="Proteomes" id="UP000037069"/>
    </source>
</evidence>
<accession>A0A0L0CPV3</accession>
<proteinExistence type="predicted"/>
<protein>
    <submittedName>
        <fullName evidence="1">Uncharacterized protein</fullName>
    </submittedName>
</protein>
<comment type="caution">
    <text evidence="1">The sequence shown here is derived from an EMBL/GenBank/DDBJ whole genome shotgun (WGS) entry which is preliminary data.</text>
</comment>
<name>A0A0L0CPV3_LUCCU</name>
<reference evidence="1 2" key="1">
    <citation type="journal article" date="2015" name="Nat. Commun.">
        <title>Lucilia cuprina genome unlocks parasitic fly biology to underpin future interventions.</title>
        <authorList>
            <person name="Anstead C.A."/>
            <person name="Korhonen P.K."/>
            <person name="Young N.D."/>
            <person name="Hall R.S."/>
            <person name="Jex A.R."/>
            <person name="Murali S.C."/>
            <person name="Hughes D.S."/>
            <person name="Lee S.F."/>
            <person name="Perry T."/>
            <person name="Stroehlein A.J."/>
            <person name="Ansell B.R."/>
            <person name="Breugelmans B."/>
            <person name="Hofmann A."/>
            <person name="Qu J."/>
            <person name="Dugan S."/>
            <person name="Lee S.L."/>
            <person name="Chao H."/>
            <person name="Dinh H."/>
            <person name="Han Y."/>
            <person name="Doddapaneni H.V."/>
            <person name="Worley K.C."/>
            <person name="Muzny D.M."/>
            <person name="Ioannidis P."/>
            <person name="Waterhouse R.M."/>
            <person name="Zdobnov E.M."/>
            <person name="James P.J."/>
            <person name="Bagnall N.H."/>
            <person name="Kotze A.C."/>
            <person name="Gibbs R.A."/>
            <person name="Richards S."/>
            <person name="Batterham P."/>
            <person name="Gasser R.B."/>
        </authorList>
    </citation>
    <scope>NUCLEOTIDE SEQUENCE [LARGE SCALE GENOMIC DNA]</scope>
    <source>
        <strain evidence="1 2">LS</strain>
        <tissue evidence="1">Full body</tissue>
    </source>
</reference>
<dbReference type="Proteomes" id="UP000037069">
    <property type="component" value="Unassembled WGS sequence"/>
</dbReference>
<gene>
    <name evidence="1" type="ORF">FF38_07437</name>
</gene>
<evidence type="ECO:0000313" key="1">
    <source>
        <dbReference type="EMBL" id="KNC33464.1"/>
    </source>
</evidence>
<keyword evidence="2" id="KW-1185">Reference proteome</keyword>
<organism evidence="1 2">
    <name type="scientific">Lucilia cuprina</name>
    <name type="common">Green bottle fly</name>
    <name type="synonym">Australian sheep blowfly</name>
    <dbReference type="NCBI Taxonomy" id="7375"/>
    <lineage>
        <taxon>Eukaryota</taxon>
        <taxon>Metazoa</taxon>
        <taxon>Ecdysozoa</taxon>
        <taxon>Arthropoda</taxon>
        <taxon>Hexapoda</taxon>
        <taxon>Insecta</taxon>
        <taxon>Pterygota</taxon>
        <taxon>Neoptera</taxon>
        <taxon>Endopterygota</taxon>
        <taxon>Diptera</taxon>
        <taxon>Brachycera</taxon>
        <taxon>Muscomorpha</taxon>
        <taxon>Oestroidea</taxon>
        <taxon>Calliphoridae</taxon>
        <taxon>Luciliinae</taxon>
        <taxon>Lucilia</taxon>
    </lineage>
</organism>
<dbReference type="EMBL" id="JRES01000190">
    <property type="protein sequence ID" value="KNC33464.1"/>
    <property type="molecule type" value="Genomic_DNA"/>
</dbReference>
<dbReference type="AlphaFoldDB" id="A0A0L0CPV3"/>